<feature type="region of interest" description="Disordered" evidence="12">
    <location>
        <begin position="302"/>
        <end position="321"/>
    </location>
</feature>
<dbReference type="CDD" id="cd14319">
    <property type="entry name" value="UBA_NBR1"/>
    <property type="match status" value="1"/>
</dbReference>
<dbReference type="FunFam" id="1.10.8.10:FF:000085">
    <property type="entry name" value="protein NBR1 homolog"/>
    <property type="match status" value="1"/>
</dbReference>
<keyword evidence="6 11" id="KW-0863">Zinc-finger</keyword>
<evidence type="ECO:0000256" key="5">
    <source>
        <dbReference type="ARBA" id="ARBA00022723"/>
    </source>
</evidence>
<evidence type="ECO:0000256" key="4">
    <source>
        <dbReference type="ARBA" id="ARBA00022554"/>
    </source>
</evidence>
<dbReference type="CDD" id="cd06398">
    <property type="entry name" value="PB1_Joka2"/>
    <property type="match status" value="1"/>
</dbReference>
<evidence type="ECO:0000256" key="1">
    <source>
        <dbReference type="ARBA" id="ARBA00004116"/>
    </source>
</evidence>
<dbReference type="Gene3D" id="3.10.20.90">
    <property type="entry name" value="Phosphatidylinositol 3-kinase Catalytic Subunit, Chain A, domain 1"/>
    <property type="match status" value="1"/>
</dbReference>
<evidence type="ECO:0008006" key="18">
    <source>
        <dbReference type="Google" id="ProtNLM"/>
    </source>
</evidence>
<evidence type="ECO:0000256" key="6">
    <source>
        <dbReference type="ARBA" id="ARBA00022771"/>
    </source>
</evidence>
<dbReference type="CDD" id="cd14947">
    <property type="entry name" value="NBR1_like"/>
    <property type="match status" value="1"/>
</dbReference>
<evidence type="ECO:0000313" key="16">
    <source>
        <dbReference type="EMBL" id="KAI7754795.1"/>
    </source>
</evidence>
<dbReference type="EMBL" id="JAMZMK010002455">
    <property type="protein sequence ID" value="KAI7754795.1"/>
    <property type="molecule type" value="Genomic_DNA"/>
</dbReference>
<dbReference type="GO" id="GO:0008270">
    <property type="term" value="F:zinc ion binding"/>
    <property type="evidence" value="ECO:0007669"/>
    <property type="project" value="UniProtKB-KW"/>
</dbReference>
<keyword evidence="8" id="KW-0653">Protein transport</keyword>
<dbReference type="GO" id="GO:0006914">
    <property type="term" value="P:autophagy"/>
    <property type="evidence" value="ECO:0007669"/>
    <property type="project" value="UniProtKB-KW"/>
</dbReference>
<evidence type="ECO:0000256" key="9">
    <source>
        <dbReference type="ARBA" id="ARBA00023006"/>
    </source>
</evidence>
<gene>
    <name evidence="16" type="ORF">M8C21_018794</name>
</gene>
<dbReference type="PROSITE" id="PS51745">
    <property type="entry name" value="PB1"/>
    <property type="match status" value="1"/>
</dbReference>
<dbReference type="Proteomes" id="UP001206925">
    <property type="component" value="Unassembled WGS sequence"/>
</dbReference>
<dbReference type="PANTHER" id="PTHR20930">
    <property type="entry name" value="OVARIAN CARCINOMA ANTIGEN CA125-RELATED"/>
    <property type="match status" value="1"/>
</dbReference>
<dbReference type="Gene3D" id="2.60.40.10">
    <property type="entry name" value="Immunoglobulins"/>
    <property type="match status" value="1"/>
</dbReference>
<evidence type="ECO:0000259" key="14">
    <source>
        <dbReference type="PROSITE" id="PS50135"/>
    </source>
</evidence>
<dbReference type="GO" id="GO:0031410">
    <property type="term" value="C:cytoplasmic vesicle"/>
    <property type="evidence" value="ECO:0007669"/>
    <property type="project" value="UniProtKB-KW"/>
</dbReference>
<keyword evidence="3" id="KW-0813">Transport</keyword>
<keyword evidence="5" id="KW-0479">Metal-binding</keyword>
<evidence type="ECO:0000256" key="8">
    <source>
        <dbReference type="ARBA" id="ARBA00022927"/>
    </source>
</evidence>
<dbReference type="Pfam" id="PF00569">
    <property type="entry name" value="ZZ"/>
    <property type="match status" value="1"/>
</dbReference>
<dbReference type="GO" id="GO:0005776">
    <property type="term" value="C:autophagosome"/>
    <property type="evidence" value="ECO:0007669"/>
    <property type="project" value="UniProtKB-SubCell"/>
</dbReference>
<dbReference type="InterPro" id="IPR053793">
    <property type="entry name" value="PB1-like"/>
</dbReference>
<evidence type="ECO:0000256" key="3">
    <source>
        <dbReference type="ARBA" id="ARBA00022448"/>
    </source>
</evidence>
<dbReference type="Gene3D" id="3.30.60.90">
    <property type="match status" value="1"/>
</dbReference>
<dbReference type="GO" id="GO:0015031">
    <property type="term" value="P:protein transport"/>
    <property type="evidence" value="ECO:0007669"/>
    <property type="project" value="UniProtKB-KW"/>
</dbReference>
<evidence type="ECO:0000259" key="15">
    <source>
        <dbReference type="PROSITE" id="PS51745"/>
    </source>
</evidence>
<accession>A0AAD5GTM8</accession>
<dbReference type="Pfam" id="PF16158">
    <property type="entry name" value="N_BRCA1_IG"/>
    <property type="match status" value="1"/>
</dbReference>
<comment type="caution">
    <text evidence="16">The sequence shown here is derived from an EMBL/GenBank/DDBJ whole genome shotgun (WGS) entry which is preliminary data.</text>
</comment>
<evidence type="ECO:0000256" key="2">
    <source>
        <dbReference type="ARBA" id="ARBA00004419"/>
    </source>
</evidence>
<dbReference type="Pfam" id="PF00564">
    <property type="entry name" value="PB1"/>
    <property type="match status" value="1"/>
</dbReference>
<dbReference type="Gene3D" id="1.10.8.10">
    <property type="entry name" value="DNA helicase RuvA subunit, C-terminal domain"/>
    <property type="match status" value="2"/>
</dbReference>
<keyword evidence="17" id="KW-1185">Reference proteome</keyword>
<dbReference type="InterPro" id="IPR056893">
    <property type="entry name" value="UBA_Nbr1_C"/>
</dbReference>
<keyword evidence="10" id="KW-0968">Cytoplasmic vesicle</keyword>
<dbReference type="PANTHER" id="PTHR20930:SF0">
    <property type="entry name" value="PROTEIN ILRUN"/>
    <property type="match status" value="1"/>
</dbReference>
<dbReference type="SUPFAM" id="SSF57850">
    <property type="entry name" value="RING/U-box"/>
    <property type="match status" value="1"/>
</dbReference>
<proteinExistence type="predicted"/>
<dbReference type="PROSITE" id="PS50030">
    <property type="entry name" value="UBA"/>
    <property type="match status" value="1"/>
</dbReference>
<dbReference type="PROSITE" id="PS50135">
    <property type="entry name" value="ZF_ZZ_2"/>
    <property type="match status" value="1"/>
</dbReference>
<feature type="compositionally biased region" description="Basic and acidic residues" evidence="12">
    <location>
        <begin position="302"/>
        <end position="311"/>
    </location>
</feature>
<protein>
    <recommendedName>
        <fullName evidence="18">Protein NBR1 homolog</fullName>
    </recommendedName>
</protein>
<dbReference type="Pfam" id="PF24932">
    <property type="entry name" value="UBA_NBR1_C"/>
    <property type="match status" value="2"/>
</dbReference>
<keyword evidence="7" id="KW-0862">Zinc</keyword>
<evidence type="ECO:0000256" key="10">
    <source>
        <dbReference type="ARBA" id="ARBA00023329"/>
    </source>
</evidence>
<dbReference type="InterPro" id="IPR013783">
    <property type="entry name" value="Ig-like_fold"/>
</dbReference>
<evidence type="ECO:0000259" key="13">
    <source>
        <dbReference type="PROSITE" id="PS50030"/>
    </source>
</evidence>
<reference evidence="16" key="1">
    <citation type="submission" date="2022-06" db="EMBL/GenBank/DDBJ databases">
        <title>Uncovering the hologenomic basis of an extraordinary plant invasion.</title>
        <authorList>
            <person name="Bieker V.C."/>
            <person name="Martin M.D."/>
            <person name="Gilbert T."/>
            <person name="Hodgins K."/>
            <person name="Battlay P."/>
            <person name="Petersen B."/>
            <person name="Wilson J."/>
        </authorList>
    </citation>
    <scope>NUCLEOTIDE SEQUENCE</scope>
    <source>
        <strain evidence="16">AA19_3_7</strain>
        <tissue evidence="16">Leaf</tissue>
    </source>
</reference>
<feature type="domain" description="ZZ-type" evidence="14">
    <location>
        <begin position="418"/>
        <end position="468"/>
    </location>
</feature>
<feature type="region of interest" description="Disordered" evidence="12">
    <location>
        <begin position="171"/>
        <end position="242"/>
    </location>
</feature>
<organism evidence="16 17">
    <name type="scientific">Ambrosia artemisiifolia</name>
    <name type="common">Common ragweed</name>
    <dbReference type="NCBI Taxonomy" id="4212"/>
    <lineage>
        <taxon>Eukaryota</taxon>
        <taxon>Viridiplantae</taxon>
        <taxon>Streptophyta</taxon>
        <taxon>Embryophyta</taxon>
        <taxon>Tracheophyta</taxon>
        <taxon>Spermatophyta</taxon>
        <taxon>Magnoliopsida</taxon>
        <taxon>eudicotyledons</taxon>
        <taxon>Gunneridae</taxon>
        <taxon>Pentapetalae</taxon>
        <taxon>asterids</taxon>
        <taxon>campanulids</taxon>
        <taxon>Asterales</taxon>
        <taxon>Asteraceae</taxon>
        <taxon>Asteroideae</taxon>
        <taxon>Heliantheae alliance</taxon>
        <taxon>Heliantheae</taxon>
        <taxon>Ambrosia</taxon>
    </lineage>
</organism>
<comment type="subcellular location">
    <subcellularLocation>
        <location evidence="2">Cytoplasmic vesicle</location>
        <location evidence="2">Autophagosome</location>
    </subcellularLocation>
    <subcellularLocation>
        <location evidence="1">Vacuole</location>
    </subcellularLocation>
</comment>
<dbReference type="InterPro" id="IPR000270">
    <property type="entry name" value="PB1_dom"/>
</dbReference>
<dbReference type="InterPro" id="IPR000433">
    <property type="entry name" value="Znf_ZZ"/>
</dbReference>
<sequence length="868" mass="94244">MASSSIVIKVKFGETLRRFNASVNDKKLALDISMLREKIRGLFSFGPDVEFTMTYVDEDGDVVTLADDDDLHDVVSQSLNPVRITVNLNSSNDSNGPSGYSTPLISQNQLPFQTLNSAVSEILKSVPEPLRDALGKLPVDLASKASSSSPAVAELVEKMKDMYLNQLASKKVNPPTAAGPSNVKSEPSPKVQVKSEPSPKVQVKSEPSLKVQVKSEPPPVETKVQVKSEAGSSNSKKKGKQVVKAVEGVKFKDVKPPRGVDLNVPYIEHEPFQAPVNSTKTVGEGSTGKGKNTTVGVVIKEEFGSEKKDDNSNGSLNEPLRPGLSQYVEQIHQISQRVKDQIAARGSGSDQVAADVNTNVNNSGSSSGWPQEMMNTAWPFTGIPLANDSVSQGHHRHPRIPHWKRHGLVNNGIGTIFHMGVCCDGCGVHPITGPRFKSKVKENYDLCNVCFAGMGNATDYIRIDRPATSFRRQHMPFNGFYDPSFYVPPPTLPHAMRAPGSKFHRSKLDSRFILDVNVLDGTIMAPFTAFTKIWRMRNNGTVIWPHGSQLQWIGGDRLSNSDFVDVEIPVDGLPVDKELDIAVDFTAPELPGRYVSYWRMASPSGQKFGQRVWVLIQVDASMKDLGETSINLNLPPVTRNPEVVNQDLAMDNILSGNNIIKVTDSGNTSAGFPSMDVEMNFPINDSLIIDNGGVSSTMPTLSALPTAASSSVYNTAQVASALASLPAGPAFSSSGLYPTVGLDTMVDFSVTPPGVVSGAPSSPPTAAVVEPSGSASQEVSEQQEQALIKELEVMGFKQLDLNTEVLRMNNYDLEKSIDDLCGVLEWDPMLDELQEMGFTDEEANRRLLKKNNGSIKRVVMDLINEERA</sequence>
<name>A0AAD5GTM8_AMBAR</name>
<dbReference type="InterPro" id="IPR015940">
    <property type="entry name" value="UBA"/>
</dbReference>
<dbReference type="SMART" id="SM00291">
    <property type="entry name" value="ZnF_ZZ"/>
    <property type="match status" value="1"/>
</dbReference>
<keyword evidence="4" id="KW-0926">Vacuole</keyword>
<dbReference type="AlphaFoldDB" id="A0AAD5GTM8"/>
<dbReference type="FunFam" id="2.60.40.10:FF:000199">
    <property type="entry name" value="next to BRCA1 gene 1 protein-like"/>
    <property type="match status" value="1"/>
</dbReference>
<feature type="domain" description="PB1" evidence="15">
    <location>
        <begin position="5"/>
        <end position="89"/>
    </location>
</feature>
<feature type="domain" description="UBA" evidence="13">
    <location>
        <begin position="816"/>
        <end position="865"/>
    </location>
</feature>
<dbReference type="InterPro" id="IPR032350">
    <property type="entry name" value="Nbr1_FW"/>
</dbReference>
<keyword evidence="9" id="KW-0072">Autophagy</keyword>
<evidence type="ECO:0000256" key="7">
    <source>
        <dbReference type="ARBA" id="ARBA00022833"/>
    </source>
</evidence>
<evidence type="ECO:0000313" key="17">
    <source>
        <dbReference type="Proteomes" id="UP001206925"/>
    </source>
</evidence>
<dbReference type="SUPFAM" id="SSF46934">
    <property type="entry name" value="UBA-like"/>
    <property type="match status" value="1"/>
</dbReference>
<evidence type="ECO:0000256" key="11">
    <source>
        <dbReference type="PROSITE-ProRule" id="PRU00228"/>
    </source>
</evidence>
<dbReference type="InterPro" id="IPR009060">
    <property type="entry name" value="UBA-like_sf"/>
</dbReference>
<evidence type="ECO:0000256" key="12">
    <source>
        <dbReference type="SAM" id="MobiDB-lite"/>
    </source>
</evidence>
<feature type="region of interest" description="Disordered" evidence="12">
    <location>
        <begin position="756"/>
        <end position="781"/>
    </location>
</feature>
<dbReference type="SMART" id="SM00666">
    <property type="entry name" value="PB1"/>
    <property type="match status" value="1"/>
</dbReference>
<dbReference type="InterPro" id="IPR043145">
    <property type="entry name" value="Znf_ZZ_sf"/>
</dbReference>
<dbReference type="SUPFAM" id="SSF54277">
    <property type="entry name" value="CAD &amp; PB1 domains"/>
    <property type="match status" value="1"/>
</dbReference>